<dbReference type="RefSeq" id="WP_171328935.1">
    <property type="nucleotide sequence ID" value="NZ_WVRA01000001.1"/>
</dbReference>
<evidence type="ECO:0000313" key="7">
    <source>
        <dbReference type="EMBL" id="NOE17647.1"/>
    </source>
</evidence>
<comment type="similarity">
    <text evidence="2 6">Belongs to the FPP/GGPP synthase family.</text>
</comment>
<keyword evidence="5" id="KW-0460">Magnesium</keyword>
<organism evidence="7 8">
    <name type="scientific">Ruegeria atlantica</name>
    <dbReference type="NCBI Taxonomy" id="81569"/>
    <lineage>
        <taxon>Bacteria</taxon>
        <taxon>Pseudomonadati</taxon>
        <taxon>Pseudomonadota</taxon>
        <taxon>Alphaproteobacteria</taxon>
        <taxon>Rhodobacterales</taxon>
        <taxon>Roseobacteraceae</taxon>
        <taxon>Ruegeria</taxon>
    </lineage>
</organism>
<evidence type="ECO:0000256" key="1">
    <source>
        <dbReference type="ARBA" id="ARBA00001946"/>
    </source>
</evidence>
<dbReference type="SFLD" id="SFLDS00005">
    <property type="entry name" value="Isoprenoid_Synthase_Type_I"/>
    <property type="match status" value="1"/>
</dbReference>
<dbReference type="GO" id="GO:0046872">
    <property type="term" value="F:metal ion binding"/>
    <property type="evidence" value="ECO:0007669"/>
    <property type="project" value="UniProtKB-KW"/>
</dbReference>
<dbReference type="PANTHER" id="PTHR12001">
    <property type="entry name" value="GERANYLGERANYL PYROPHOSPHATE SYNTHASE"/>
    <property type="match status" value="1"/>
</dbReference>
<evidence type="ECO:0008006" key="9">
    <source>
        <dbReference type="Google" id="ProtNLM"/>
    </source>
</evidence>
<dbReference type="GO" id="GO:0004659">
    <property type="term" value="F:prenyltransferase activity"/>
    <property type="evidence" value="ECO:0007669"/>
    <property type="project" value="InterPro"/>
</dbReference>
<keyword evidence="4" id="KW-0479">Metal-binding</keyword>
<comment type="cofactor">
    <cofactor evidence="1">
        <name>Mg(2+)</name>
        <dbReference type="ChEBI" id="CHEBI:18420"/>
    </cofactor>
</comment>
<evidence type="ECO:0000256" key="3">
    <source>
        <dbReference type="ARBA" id="ARBA00022679"/>
    </source>
</evidence>
<evidence type="ECO:0000313" key="8">
    <source>
        <dbReference type="Proteomes" id="UP000597886"/>
    </source>
</evidence>
<dbReference type="CDD" id="cd00685">
    <property type="entry name" value="Trans_IPPS_HT"/>
    <property type="match status" value="1"/>
</dbReference>
<dbReference type="PANTHER" id="PTHR12001:SF69">
    <property type="entry name" value="ALL TRANS-POLYPRENYL-DIPHOSPHATE SYNTHASE PDSS1"/>
    <property type="match status" value="1"/>
</dbReference>
<name>A0AA90Z0S6_9RHOB</name>
<dbReference type="InterPro" id="IPR000092">
    <property type="entry name" value="Polyprenyl_synt"/>
</dbReference>
<gene>
    <name evidence="7" type="ORF">GS634_05860</name>
</gene>
<dbReference type="GO" id="GO:0008299">
    <property type="term" value="P:isoprenoid biosynthetic process"/>
    <property type="evidence" value="ECO:0007669"/>
    <property type="project" value="InterPro"/>
</dbReference>
<dbReference type="SUPFAM" id="SSF48576">
    <property type="entry name" value="Terpenoid synthases"/>
    <property type="match status" value="1"/>
</dbReference>
<dbReference type="InterPro" id="IPR008949">
    <property type="entry name" value="Isoprenoid_synthase_dom_sf"/>
</dbReference>
<evidence type="ECO:0000256" key="4">
    <source>
        <dbReference type="ARBA" id="ARBA00022723"/>
    </source>
</evidence>
<evidence type="ECO:0000256" key="6">
    <source>
        <dbReference type="RuleBase" id="RU004466"/>
    </source>
</evidence>
<reference evidence="7" key="1">
    <citation type="submission" date="2019-12" db="EMBL/GenBank/DDBJ databases">
        <title>Ruegeria JWLKs population differentiation of coral mucus and skeleton niches.</title>
        <authorList>
            <person name="Luo D."/>
        </authorList>
    </citation>
    <scope>NUCLEOTIDE SEQUENCE</scope>
    <source>
        <strain evidence="7">HKCCD6181</strain>
    </source>
</reference>
<sequence>MSDWLQDEQVRATIPQVEASMLDAVASDQPGFKEIAHWLIGAGGKRLRPILLLLTARSLTDTEGRKRAIQAAAAVEMIHVASLYHDDVMDRAELRRGAESVNRRWSSPIASFAGTFILARAINLLESISPKASELAGKHCAALCLGQLREAENAYNADWTIEEHLEMLEGKTAELFVLAASLGAMLADVSDQDRDALITYSKCLGLAFQLRDDVLDYIASSAELGKGSASDLREGAYTMPVLLCLGQNGQAADELRARLRLAEMQDADISRAVEIIRNSGAVEATEQLARDKSEAAVQVISGLDDHVLRASLANLARLSVERRA</sequence>
<dbReference type="EMBL" id="WVRA01000001">
    <property type="protein sequence ID" value="NOE17647.1"/>
    <property type="molecule type" value="Genomic_DNA"/>
</dbReference>
<keyword evidence="3 6" id="KW-0808">Transferase</keyword>
<dbReference type="SFLD" id="SFLDG01017">
    <property type="entry name" value="Polyprenyl_Transferase_Like"/>
    <property type="match status" value="1"/>
</dbReference>
<dbReference type="Pfam" id="PF00348">
    <property type="entry name" value="polyprenyl_synt"/>
    <property type="match status" value="1"/>
</dbReference>
<dbReference type="AlphaFoldDB" id="A0AA90Z0S6"/>
<comment type="caution">
    <text evidence="7">The sequence shown here is derived from an EMBL/GenBank/DDBJ whole genome shotgun (WGS) entry which is preliminary data.</text>
</comment>
<evidence type="ECO:0000256" key="5">
    <source>
        <dbReference type="ARBA" id="ARBA00022842"/>
    </source>
</evidence>
<dbReference type="Proteomes" id="UP000597886">
    <property type="component" value="Unassembled WGS sequence"/>
</dbReference>
<accession>A0AA90Z0S6</accession>
<dbReference type="Gene3D" id="1.10.600.10">
    <property type="entry name" value="Farnesyl Diphosphate Synthase"/>
    <property type="match status" value="1"/>
</dbReference>
<dbReference type="InterPro" id="IPR033749">
    <property type="entry name" value="Polyprenyl_synt_CS"/>
</dbReference>
<protein>
    <recommendedName>
        <fullName evidence="9">All-trans-octaprenyl-diphosphate synthase</fullName>
    </recommendedName>
</protein>
<evidence type="ECO:0000256" key="2">
    <source>
        <dbReference type="ARBA" id="ARBA00006706"/>
    </source>
</evidence>
<dbReference type="PROSITE" id="PS00444">
    <property type="entry name" value="POLYPRENYL_SYNTHASE_2"/>
    <property type="match status" value="1"/>
</dbReference>
<proteinExistence type="inferred from homology"/>